<feature type="signal peptide" evidence="1">
    <location>
        <begin position="1"/>
        <end position="28"/>
    </location>
</feature>
<sequence>MKKTILLTLILIYSVFFGYSSLSAQSQACNQICDFYTTCVEAKKKLGADDKTKVAAGCLNTCRKNYSAVTSCYEAHNGQCTAFNTCLTSAYNSKSNK</sequence>
<gene>
    <name evidence="2" type="ORF">EHO59_13250</name>
</gene>
<dbReference type="NCBIfam" id="TIGR04453">
    <property type="entry name" value="Lepto_8Cys"/>
    <property type="match status" value="1"/>
</dbReference>
<keyword evidence="3" id="KW-1185">Reference proteome</keyword>
<dbReference type="AlphaFoldDB" id="A0A4R9FQ31"/>
<dbReference type="InterPro" id="IPR031029">
    <property type="entry name" value="Lepto_8Cys"/>
</dbReference>
<proteinExistence type="predicted"/>
<evidence type="ECO:0000256" key="1">
    <source>
        <dbReference type="SAM" id="SignalP"/>
    </source>
</evidence>
<organism evidence="2 3">
    <name type="scientific">Leptospira semungkisensis</name>
    <dbReference type="NCBI Taxonomy" id="2484985"/>
    <lineage>
        <taxon>Bacteria</taxon>
        <taxon>Pseudomonadati</taxon>
        <taxon>Spirochaetota</taxon>
        <taxon>Spirochaetia</taxon>
        <taxon>Leptospirales</taxon>
        <taxon>Leptospiraceae</taxon>
        <taxon>Leptospira</taxon>
    </lineage>
</organism>
<dbReference type="OrthoDB" id="331993at2"/>
<reference evidence="2" key="1">
    <citation type="journal article" date="2019" name="PLoS Negl. Trop. Dis.">
        <title>Revisiting the worldwide diversity of Leptospira species in the environment.</title>
        <authorList>
            <person name="Vincent A.T."/>
            <person name="Schiettekatte O."/>
            <person name="Bourhy P."/>
            <person name="Veyrier F.J."/>
            <person name="Picardeau M."/>
        </authorList>
    </citation>
    <scope>NUCLEOTIDE SEQUENCE [LARGE SCALE GENOMIC DNA]</scope>
    <source>
        <strain evidence="2">SSS9</strain>
    </source>
</reference>
<dbReference type="EMBL" id="RQEP01000018">
    <property type="protein sequence ID" value="TGK00882.1"/>
    <property type="molecule type" value="Genomic_DNA"/>
</dbReference>
<keyword evidence="1" id="KW-0732">Signal</keyword>
<accession>A0A4R9FQ31</accession>
<comment type="caution">
    <text evidence="2">The sequence shown here is derived from an EMBL/GenBank/DDBJ whole genome shotgun (WGS) entry which is preliminary data.</text>
</comment>
<feature type="chain" id="PRO_5020415234" evidence="1">
    <location>
        <begin position="29"/>
        <end position="97"/>
    </location>
</feature>
<name>A0A4R9FQ31_9LEPT</name>
<evidence type="ECO:0000313" key="2">
    <source>
        <dbReference type="EMBL" id="TGK00882.1"/>
    </source>
</evidence>
<evidence type="ECO:0000313" key="3">
    <source>
        <dbReference type="Proteomes" id="UP000297453"/>
    </source>
</evidence>
<protein>
    <submittedName>
        <fullName evidence="2">Cys-rich protein</fullName>
    </submittedName>
</protein>
<dbReference type="Proteomes" id="UP000297453">
    <property type="component" value="Unassembled WGS sequence"/>
</dbReference>
<dbReference type="RefSeq" id="WP_135588816.1">
    <property type="nucleotide sequence ID" value="NZ_RQEP01000018.1"/>
</dbReference>